<accession>X2LJG7</accession>
<keyword evidence="2" id="KW-1133">Transmembrane helix</keyword>
<proteinExistence type="predicted"/>
<dbReference type="EMBL" id="KF796600">
    <property type="protein sequence ID" value="AHN97801.1"/>
    <property type="molecule type" value="Genomic_DNA"/>
</dbReference>
<dbReference type="SUPFAM" id="SSF53850">
    <property type="entry name" value="Periplasmic binding protein-like II"/>
    <property type="match status" value="1"/>
</dbReference>
<name>X2LJG7_9BACT</name>
<keyword evidence="2" id="KW-0472">Membrane</keyword>
<feature type="domain" description="PBP" evidence="3">
    <location>
        <begin position="33"/>
        <end position="278"/>
    </location>
</feature>
<dbReference type="Gene3D" id="3.40.190.10">
    <property type="entry name" value="Periplasmic binding protein-like II"/>
    <property type="match status" value="2"/>
</dbReference>
<reference evidence="4" key="1">
    <citation type="submission" date="2013-10" db="EMBL/GenBank/DDBJ databases">
        <title>Functional metagenomics reveals novel beta-galactosidases not predictable from gene sequences.</title>
        <authorList>
            <person name="Cheng J."/>
            <person name="Engel K."/>
            <person name="Romantsov T."/>
            <person name="Neufeld J.D."/>
            <person name="Rose D.R."/>
            <person name="Charles T.C."/>
        </authorList>
    </citation>
    <scope>NUCLEOTIDE SEQUENCE</scope>
</reference>
<evidence type="ECO:0000313" key="4">
    <source>
        <dbReference type="EMBL" id="AHN97801.1"/>
    </source>
</evidence>
<dbReference type="PANTHER" id="PTHR30570">
    <property type="entry name" value="PERIPLASMIC PHOSPHATE BINDING COMPONENT OF PHOSPHATE ABC TRANSPORTER"/>
    <property type="match status" value="1"/>
</dbReference>
<protein>
    <submittedName>
        <fullName evidence="4">Putative Phosphate-binding protein pstS</fullName>
    </submittedName>
</protein>
<dbReference type="PANTHER" id="PTHR30570:SF1">
    <property type="entry name" value="PHOSPHATE-BINDING PROTEIN PSTS"/>
    <property type="match status" value="1"/>
</dbReference>
<organism evidence="4">
    <name type="scientific">uncultured bacterium lac84</name>
    <dbReference type="NCBI Taxonomy" id="1447248"/>
    <lineage>
        <taxon>Bacteria</taxon>
        <taxon>environmental samples</taxon>
    </lineage>
</organism>
<evidence type="ECO:0000256" key="2">
    <source>
        <dbReference type="SAM" id="Phobius"/>
    </source>
</evidence>
<feature type="transmembrane region" description="Helical" evidence="2">
    <location>
        <begin position="9"/>
        <end position="30"/>
    </location>
</feature>
<evidence type="ECO:0000256" key="1">
    <source>
        <dbReference type="ARBA" id="ARBA00022729"/>
    </source>
</evidence>
<dbReference type="InterPro" id="IPR024370">
    <property type="entry name" value="PBP_domain"/>
</dbReference>
<dbReference type="CDD" id="cd13566">
    <property type="entry name" value="PBP2_phosphate"/>
    <property type="match status" value="1"/>
</dbReference>
<dbReference type="AlphaFoldDB" id="X2LJG7"/>
<evidence type="ECO:0000259" key="3">
    <source>
        <dbReference type="Pfam" id="PF12849"/>
    </source>
</evidence>
<keyword evidence="1" id="KW-0732">Signal</keyword>
<dbReference type="Pfam" id="PF12849">
    <property type="entry name" value="PBP_like_2"/>
    <property type="match status" value="1"/>
</dbReference>
<keyword evidence="2" id="KW-0812">Transmembrane</keyword>
<sequence length="296" mass="30837">MVSHASRTFGLSSLIGFGSLLVLIALLYFVRPQPGVTGSVQVAGSETLRSLVSACAEAFMSLNPKADVVVKGGGSGDGVAALLHGIAEVGMVSRELSQRERDYAASKGIELTAVPLARDGLTVIVNRANQLASLDLDQLKAVFAGRIRNWRELGGADEEITLFVRASGSGTASLFEERVLGGEAYAKIVTALPSNEAIATQVGLRTGAIGYTSLGALRASISVKALALNADAKAAPSEPDADAVRSGRYPLSRTLFLVVPQRTTGTARAFVDFCASDRGRELIRKAGYVGVAQGSE</sequence>
<dbReference type="InterPro" id="IPR050811">
    <property type="entry name" value="Phosphate_ABC_transporter"/>
</dbReference>